<reference evidence="1" key="1">
    <citation type="submission" date="2023-06" db="EMBL/GenBank/DDBJ databases">
        <authorList>
            <person name="Kurt Z."/>
        </authorList>
    </citation>
    <scope>NUCLEOTIDE SEQUENCE</scope>
</reference>
<evidence type="ECO:0000313" key="1">
    <source>
        <dbReference type="EMBL" id="CAI9934544.1"/>
    </source>
</evidence>
<dbReference type="AlphaFoldDB" id="A0AA86P987"/>
<dbReference type="EMBL" id="CAXDID020000490">
    <property type="protein sequence ID" value="CAL6097017.1"/>
    <property type="molecule type" value="Genomic_DNA"/>
</dbReference>
<comment type="caution">
    <text evidence="1">The sequence shown here is derived from an EMBL/GenBank/DDBJ whole genome shotgun (WGS) entry which is preliminary data.</text>
</comment>
<accession>A0AA86P987</accession>
<keyword evidence="3" id="KW-1185">Reference proteome</keyword>
<name>A0AA86P987_9EUKA</name>
<proteinExistence type="predicted"/>
<organism evidence="1">
    <name type="scientific">Hexamita inflata</name>
    <dbReference type="NCBI Taxonomy" id="28002"/>
    <lineage>
        <taxon>Eukaryota</taxon>
        <taxon>Metamonada</taxon>
        <taxon>Diplomonadida</taxon>
        <taxon>Hexamitidae</taxon>
        <taxon>Hexamitinae</taxon>
        <taxon>Hexamita</taxon>
    </lineage>
</organism>
<protein>
    <submittedName>
        <fullName evidence="2">Hypothetical_protein</fullName>
    </submittedName>
</protein>
<evidence type="ECO:0000313" key="2">
    <source>
        <dbReference type="EMBL" id="CAL6097017.1"/>
    </source>
</evidence>
<sequence length="203" mass="21865">MYGTTTVGILGLLNNSNCSIINSQIYITDLKSEQIVGAIATANTSSINIVQFNISNTSVESQNGYGGFIGGVVLNCTLTGTQITVQFSEITQENLNFRAFSGMCVGALQQSQLIFTQSSFSVTSVLDDKTFTLFGQTQKGSIKTLIISITGVTFNPLVNKYCIGACINNEGFEMPIICTIEDQVGLVQYFDEQNICQTGNIIT</sequence>
<reference evidence="2 3" key="2">
    <citation type="submission" date="2024-07" db="EMBL/GenBank/DDBJ databases">
        <authorList>
            <person name="Akdeniz Z."/>
        </authorList>
    </citation>
    <scope>NUCLEOTIDE SEQUENCE [LARGE SCALE GENOMIC DNA]</scope>
</reference>
<gene>
    <name evidence="1" type="ORF">HINF_LOCUS22189</name>
    <name evidence="2" type="ORF">HINF_LOCUS68707</name>
</gene>
<dbReference type="EMBL" id="CATOUU010000571">
    <property type="protein sequence ID" value="CAI9934544.1"/>
    <property type="molecule type" value="Genomic_DNA"/>
</dbReference>
<evidence type="ECO:0000313" key="3">
    <source>
        <dbReference type="Proteomes" id="UP001642409"/>
    </source>
</evidence>
<dbReference type="Proteomes" id="UP001642409">
    <property type="component" value="Unassembled WGS sequence"/>
</dbReference>